<dbReference type="EMBL" id="JBBPBM010000024">
    <property type="protein sequence ID" value="KAK8543103.1"/>
    <property type="molecule type" value="Genomic_DNA"/>
</dbReference>
<feature type="domain" description="C2" evidence="1">
    <location>
        <begin position="31"/>
        <end position="72"/>
    </location>
</feature>
<evidence type="ECO:0000313" key="3">
    <source>
        <dbReference type="Proteomes" id="UP001472677"/>
    </source>
</evidence>
<proteinExistence type="predicted"/>
<reference evidence="2 3" key="1">
    <citation type="journal article" date="2024" name="G3 (Bethesda)">
        <title>Genome assembly of Hibiscus sabdariffa L. provides insights into metabolisms of medicinal natural products.</title>
        <authorList>
            <person name="Kim T."/>
        </authorList>
    </citation>
    <scope>NUCLEOTIDE SEQUENCE [LARGE SCALE GENOMIC DNA]</scope>
    <source>
        <strain evidence="2">TK-2024</strain>
        <tissue evidence="2">Old leaves</tissue>
    </source>
</reference>
<organism evidence="2 3">
    <name type="scientific">Hibiscus sabdariffa</name>
    <name type="common">roselle</name>
    <dbReference type="NCBI Taxonomy" id="183260"/>
    <lineage>
        <taxon>Eukaryota</taxon>
        <taxon>Viridiplantae</taxon>
        <taxon>Streptophyta</taxon>
        <taxon>Embryophyta</taxon>
        <taxon>Tracheophyta</taxon>
        <taxon>Spermatophyta</taxon>
        <taxon>Magnoliopsida</taxon>
        <taxon>eudicotyledons</taxon>
        <taxon>Gunneridae</taxon>
        <taxon>Pentapetalae</taxon>
        <taxon>rosids</taxon>
        <taxon>malvids</taxon>
        <taxon>Malvales</taxon>
        <taxon>Malvaceae</taxon>
        <taxon>Malvoideae</taxon>
        <taxon>Hibiscus</taxon>
    </lineage>
</organism>
<evidence type="ECO:0000313" key="2">
    <source>
        <dbReference type="EMBL" id="KAK8543103.1"/>
    </source>
</evidence>
<gene>
    <name evidence="2" type="ORF">V6N12_015668</name>
</gene>
<dbReference type="Gene3D" id="2.60.40.150">
    <property type="entry name" value="C2 domain"/>
    <property type="match status" value="1"/>
</dbReference>
<dbReference type="CDD" id="cd00030">
    <property type="entry name" value="C2"/>
    <property type="match status" value="1"/>
</dbReference>
<dbReference type="Pfam" id="PF00168">
    <property type="entry name" value="C2"/>
    <property type="match status" value="1"/>
</dbReference>
<protein>
    <recommendedName>
        <fullName evidence="1">C2 domain-containing protein</fullName>
    </recommendedName>
</protein>
<dbReference type="InterPro" id="IPR000008">
    <property type="entry name" value="C2_dom"/>
</dbReference>
<dbReference type="SUPFAM" id="SSF49562">
    <property type="entry name" value="C2 domain (Calcium/lipid-binding domain, CaLB)"/>
    <property type="match status" value="1"/>
</dbReference>
<dbReference type="Proteomes" id="UP001472677">
    <property type="component" value="Unassembled WGS sequence"/>
</dbReference>
<keyword evidence="3" id="KW-1185">Reference proteome</keyword>
<sequence>MGESPWNCRGSGIWFYPNIINTGLGVSLPVQADPFVITTVKKSEAKAMTRVANETLNPVWNQTFDFVVEDALHCLLHTC</sequence>
<accession>A0ABR2DNT6</accession>
<evidence type="ECO:0000259" key="1">
    <source>
        <dbReference type="Pfam" id="PF00168"/>
    </source>
</evidence>
<name>A0ABR2DNT6_9ROSI</name>
<comment type="caution">
    <text evidence="2">The sequence shown here is derived from an EMBL/GenBank/DDBJ whole genome shotgun (WGS) entry which is preliminary data.</text>
</comment>
<dbReference type="InterPro" id="IPR035892">
    <property type="entry name" value="C2_domain_sf"/>
</dbReference>